<sequence>MEHLYQPEEGIFSANYETFKEYYTNPHLTPAHHPPKGTKLLDHLIPDDANNLIHPTMSNASLPQAPGNSALDAYFHMSWNVVHMASQQPHCVWPLLNMSYCLLILLGHSVQRRVFGVLRASEQDNMKEQFWNLVFYKVVFVFGVVNVQDVEDAVGWCFFVFLIGCLQLARQLCQERHNYLILMNDWSRRGQCRRHRILGLLCFIFVSSILLFVGVGGWYFCYASGAGSKETDSLDIKPVYYGHGFATTTSSSSSGASARSSQESSSASASPGAPLDFNLGLHSVIFMLCELGLLVIQTLHVLIICIFEQVRTKWYKGKQISDETYSNISHSINFKFDLISLLFDLVHHVHMLVCCNLFLSMTSLVVSLQMRNRVRKIHRVLKKRQCYLWLTEHIDSYPDAVFGDASGSSSSPSSEEEKCAICWDTLSSQKAKSLPCHHIFHTPCLRQWLIVSMNCPACRHSLVNEKEQFRPAERTTRRLYAPRPIGLWGFLQTGQALLDLFGGWDPQYDDYYDNQVAAAIGGRTTDHNHFRVGTEEEHQTRRTNKIGLTNKKSSFSCNIYNHCCLRTTASSTLTEWTDVQFHGIIF</sequence>
<dbReference type="GO" id="GO:0070936">
    <property type="term" value="P:protein K48-linked ubiquitination"/>
    <property type="evidence" value="ECO:0007669"/>
    <property type="project" value="TreeGrafter"/>
</dbReference>
<dbReference type="Pfam" id="PF13639">
    <property type="entry name" value="zf-RING_2"/>
    <property type="match status" value="1"/>
</dbReference>
<evidence type="ECO:0000256" key="6">
    <source>
        <dbReference type="SAM" id="Phobius"/>
    </source>
</evidence>
<name>A0A226DGM5_FOLCA</name>
<evidence type="ECO:0000256" key="3">
    <source>
        <dbReference type="ARBA" id="ARBA00022833"/>
    </source>
</evidence>
<proteinExistence type="predicted"/>
<dbReference type="SMART" id="SM00184">
    <property type="entry name" value="RING"/>
    <property type="match status" value="1"/>
</dbReference>
<dbReference type="STRING" id="158441.A0A226DGM5"/>
<feature type="transmembrane region" description="Helical" evidence="6">
    <location>
        <begin position="130"/>
        <end position="147"/>
    </location>
</feature>
<feature type="transmembrane region" description="Helical" evidence="6">
    <location>
        <begin position="349"/>
        <end position="368"/>
    </location>
</feature>
<dbReference type="GO" id="GO:0008270">
    <property type="term" value="F:zinc ion binding"/>
    <property type="evidence" value="ECO:0007669"/>
    <property type="project" value="UniProtKB-KW"/>
</dbReference>
<dbReference type="GO" id="GO:0061630">
    <property type="term" value="F:ubiquitin protein ligase activity"/>
    <property type="evidence" value="ECO:0007669"/>
    <property type="project" value="TreeGrafter"/>
</dbReference>
<evidence type="ECO:0000259" key="7">
    <source>
        <dbReference type="PROSITE" id="PS50089"/>
    </source>
</evidence>
<keyword evidence="6" id="KW-0812">Transmembrane</keyword>
<feature type="domain" description="RING-type" evidence="7">
    <location>
        <begin position="419"/>
        <end position="459"/>
    </location>
</feature>
<keyword evidence="1" id="KW-0479">Metal-binding</keyword>
<dbReference type="GO" id="GO:0005783">
    <property type="term" value="C:endoplasmic reticulum"/>
    <property type="evidence" value="ECO:0007669"/>
    <property type="project" value="TreeGrafter"/>
</dbReference>
<keyword evidence="6" id="KW-0472">Membrane</keyword>
<gene>
    <name evidence="8" type="ORF">Fcan01_21459</name>
</gene>
<dbReference type="InterPro" id="IPR013083">
    <property type="entry name" value="Znf_RING/FYVE/PHD"/>
</dbReference>
<evidence type="ECO:0000256" key="2">
    <source>
        <dbReference type="ARBA" id="ARBA00022771"/>
    </source>
</evidence>
<reference evidence="8 9" key="1">
    <citation type="submission" date="2015-12" db="EMBL/GenBank/DDBJ databases">
        <title>The genome of Folsomia candida.</title>
        <authorList>
            <person name="Faddeeva A."/>
            <person name="Derks M.F."/>
            <person name="Anvar Y."/>
            <person name="Smit S."/>
            <person name="Van Straalen N."/>
            <person name="Roelofs D."/>
        </authorList>
    </citation>
    <scope>NUCLEOTIDE SEQUENCE [LARGE SCALE GENOMIC DNA]</scope>
    <source>
        <strain evidence="8 9">VU population</strain>
        <tissue evidence="8">Whole body</tissue>
    </source>
</reference>
<keyword evidence="3" id="KW-0862">Zinc</keyword>
<dbReference type="GO" id="GO:0005829">
    <property type="term" value="C:cytosol"/>
    <property type="evidence" value="ECO:0007669"/>
    <property type="project" value="TreeGrafter"/>
</dbReference>
<dbReference type="Gene3D" id="3.30.40.10">
    <property type="entry name" value="Zinc/RING finger domain, C3HC4 (zinc finger)"/>
    <property type="match status" value="1"/>
</dbReference>
<keyword evidence="6" id="KW-1133">Transmembrane helix</keyword>
<dbReference type="PANTHER" id="PTHR15067:SF5">
    <property type="entry name" value="E3 UBIQUITIN-PROTEIN LIGASE AMFR"/>
    <property type="match status" value="1"/>
</dbReference>
<organism evidence="8 9">
    <name type="scientific">Folsomia candida</name>
    <name type="common">Springtail</name>
    <dbReference type="NCBI Taxonomy" id="158441"/>
    <lineage>
        <taxon>Eukaryota</taxon>
        <taxon>Metazoa</taxon>
        <taxon>Ecdysozoa</taxon>
        <taxon>Arthropoda</taxon>
        <taxon>Hexapoda</taxon>
        <taxon>Collembola</taxon>
        <taxon>Entomobryomorpha</taxon>
        <taxon>Isotomoidea</taxon>
        <taxon>Isotomidae</taxon>
        <taxon>Proisotominae</taxon>
        <taxon>Folsomia</taxon>
    </lineage>
</organism>
<dbReference type="OMA" id="AVGWCFF"/>
<keyword evidence="9" id="KW-1185">Reference proteome</keyword>
<evidence type="ECO:0000256" key="4">
    <source>
        <dbReference type="PROSITE-ProRule" id="PRU00175"/>
    </source>
</evidence>
<dbReference type="AlphaFoldDB" id="A0A226DGM5"/>
<evidence type="ECO:0000313" key="9">
    <source>
        <dbReference type="Proteomes" id="UP000198287"/>
    </source>
</evidence>
<evidence type="ECO:0000256" key="5">
    <source>
        <dbReference type="SAM" id="MobiDB-lite"/>
    </source>
</evidence>
<feature type="region of interest" description="Disordered" evidence="5">
    <location>
        <begin position="248"/>
        <end position="270"/>
    </location>
</feature>
<feature type="transmembrane region" description="Helical" evidence="6">
    <location>
        <begin position="197"/>
        <end position="220"/>
    </location>
</feature>
<evidence type="ECO:0000256" key="1">
    <source>
        <dbReference type="ARBA" id="ARBA00022723"/>
    </source>
</evidence>
<feature type="transmembrane region" description="Helical" evidence="6">
    <location>
        <begin position="284"/>
        <end position="307"/>
    </location>
</feature>
<protein>
    <submittedName>
        <fullName evidence="8">E3 ubiquitin-protein ligase AMFR</fullName>
    </submittedName>
</protein>
<dbReference type="EMBL" id="LNIX01000021">
    <property type="protein sequence ID" value="OXA43751.1"/>
    <property type="molecule type" value="Genomic_DNA"/>
</dbReference>
<evidence type="ECO:0000313" key="8">
    <source>
        <dbReference type="EMBL" id="OXA43751.1"/>
    </source>
</evidence>
<dbReference type="GO" id="GO:0000151">
    <property type="term" value="C:ubiquitin ligase complex"/>
    <property type="evidence" value="ECO:0007669"/>
    <property type="project" value="TreeGrafter"/>
</dbReference>
<accession>A0A226DGM5</accession>
<dbReference type="InterPro" id="IPR001841">
    <property type="entry name" value="Znf_RING"/>
</dbReference>
<dbReference type="Proteomes" id="UP000198287">
    <property type="component" value="Unassembled WGS sequence"/>
</dbReference>
<dbReference type="PROSITE" id="PS50089">
    <property type="entry name" value="ZF_RING_2"/>
    <property type="match status" value="1"/>
</dbReference>
<dbReference type="PANTHER" id="PTHR15067">
    <property type="entry name" value="E3 UBIQUITIN-PROTEIN LIGASE RNF8"/>
    <property type="match status" value="1"/>
</dbReference>
<dbReference type="GO" id="GO:0030968">
    <property type="term" value="P:endoplasmic reticulum unfolded protein response"/>
    <property type="evidence" value="ECO:0007669"/>
    <property type="project" value="TreeGrafter"/>
</dbReference>
<keyword evidence="2 4" id="KW-0863">Zinc-finger</keyword>
<dbReference type="OrthoDB" id="3824970at2759"/>
<comment type="caution">
    <text evidence="8">The sequence shown here is derived from an EMBL/GenBank/DDBJ whole genome shotgun (WGS) entry which is preliminary data.</text>
</comment>
<feature type="transmembrane region" description="Helical" evidence="6">
    <location>
        <begin position="92"/>
        <end position="110"/>
    </location>
</feature>
<dbReference type="GO" id="GO:0006511">
    <property type="term" value="P:ubiquitin-dependent protein catabolic process"/>
    <property type="evidence" value="ECO:0007669"/>
    <property type="project" value="TreeGrafter"/>
</dbReference>
<dbReference type="SUPFAM" id="SSF57850">
    <property type="entry name" value="RING/U-box"/>
    <property type="match status" value="1"/>
</dbReference>
<feature type="transmembrane region" description="Helical" evidence="6">
    <location>
        <begin position="153"/>
        <end position="173"/>
    </location>
</feature>